<organism evidence="1 2">
    <name type="scientific">Microvirga lotononidis</name>
    <dbReference type="NCBI Taxonomy" id="864069"/>
    <lineage>
        <taxon>Bacteria</taxon>
        <taxon>Pseudomonadati</taxon>
        <taxon>Pseudomonadota</taxon>
        <taxon>Alphaproteobacteria</taxon>
        <taxon>Hyphomicrobiales</taxon>
        <taxon>Methylobacteriaceae</taxon>
        <taxon>Microvirga</taxon>
    </lineage>
</organism>
<dbReference type="AlphaFoldDB" id="I4YS13"/>
<dbReference type="STRING" id="864069.MicloDRAFT_00033050"/>
<reference evidence="1 2" key="1">
    <citation type="submission" date="2012-02" db="EMBL/GenBank/DDBJ databases">
        <title>Improved High-Quality Draft sequence of Microvirga sp. WSM3557.</title>
        <authorList>
            <consortium name="US DOE Joint Genome Institute"/>
            <person name="Lucas S."/>
            <person name="Han J."/>
            <person name="Lapidus A."/>
            <person name="Cheng J.-F."/>
            <person name="Goodwin L."/>
            <person name="Pitluck S."/>
            <person name="Peters L."/>
            <person name="Zhang X."/>
            <person name="Detter J.C."/>
            <person name="Han C."/>
            <person name="Tapia R."/>
            <person name="Land M."/>
            <person name="Hauser L."/>
            <person name="Kyrpides N."/>
            <person name="Ivanova N."/>
            <person name="Pagani I."/>
            <person name="Brau L."/>
            <person name="Yates R."/>
            <person name="O'Hara G."/>
            <person name="Rui T."/>
            <person name="Howieson J."/>
            <person name="Reeve W."/>
            <person name="Woyke T."/>
        </authorList>
    </citation>
    <scope>NUCLEOTIDE SEQUENCE [LARGE SCALE GENOMIC DNA]</scope>
    <source>
        <strain evidence="1 2">WSM3557</strain>
    </source>
</reference>
<dbReference type="Proteomes" id="UP000003947">
    <property type="component" value="Unassembled WGS sequence"/>
</dbReference>
<gene>
    <name evidence="1" type="ORF">MicloDRAFT_00033050</name>
</gene>
<protein>
    <submittedName>
        <fullName evidence="1">Uncharacterized protein</fullName>
    </submittedName>
</protein>
<keyword evidence="2" id="KW-1185">Reference proteome</keyword>
<dbReference type="HOGENOM" id="CLU_193723_0_0_5"/>
<dbReference type="PATRIC" id="fig|864069.3.peg.3597"/>
<evidence type="ECO:0000313" key="1">
    <source>
        <dbReference type="EMBL" id="EIM26755.1"/>
    </source>
</evidence>
<evidence type="ECO:0000313" key="2">
    <source>
        <dbReference type="Proteomes" id="UP000003947"/>
    </source>
</evidence>
<dbReference type="RefSeq" id="WP_009762806.1">
    <property type="nucleotide sequence ID" value="NZ_CP141050.1"/>
</dbReference>
<accession>I4YS13</accession>
<proteinExistence type="predicted"/>
<dbReference type="EMBL" id="JH660645">
    <property type="protein sequence ID" value="EIM26755.1"/>
    <property type="molecule type" value="Genomic_DNA"/>
</dbReference>
<sequence>MLLATMPDPHYECEQLALANRHIAEGEERLAKQRHLVEQMAEKGQGTAEAKRMLRDFEAVLEQFYIHRQLILDALARG</sequence>
<name>I4YS13_9HYPH</name>